<dbReference type="EMBL" id="WUYX01000019">
    <property type="protein sequence ID" value="MXV61415.1"/>
    <property type="molecule type" value="Genomic_DNA"/>
</dbReference>
<dbReference type="InterPro" id="IPR052162">
    <property type="entry name" value="Sensor_kinase/Photoreceptor"/>
</dbReference>
<evidence type="ECO:0000256" key="5">
    <source>
        <dbReference type="ARBA" id="ARBA00022777"/>
    </source>
</evidence>
<evidence type="ECO:0000256" key="1">
    <source>
        <dbReference type="ARBA" id="ARBA00000085"/>
    </source>
</evidence>
<dbReference type="PRINTS" id="PR00344">
    <property type="entry name" value="BCTRLSENSOR"/>
</dbReference>
<name>A0A6B0VJY9_9EURY</name>
<dbReference type="InterPro" id="IPR003594">
    <property type="entry name" value="HATPase_dom"/>
</dbReference>
<organism evidence="9 10">
    <name type="scientific">Natronorubrum halalkaliphilum</name>
    <dbReference type="NCBI Taxonomy" id="2691917"/>
    <lineage>
        <taxon>Archaea</taxon>
        <taxon>Methanobacteriati</taxon>
        <taxon>Methanobacteriota</taxon>
        <taxon>Stenosarchaea group</taxon>
        <taxon>Halobacteria</taxon>
        <taxon>Halobacteriales</taxon>
        <taxon>Natrialbaceae</taxon>
        <taxon>Natronorubrum</taxon>
    </lineage>
</organism>
<dbReference type="AlphaFoldDB" id="A0A6B0VJY9"/>
<evidence type="ECO:0000256" key="7">
    <source>
        <dbReference type="SAM" id="Phobius"/>
    </source>
</evidence>
<evidence type="ECO:0000313" key="9">
    <source>
        <dbReference type="EMBL" id="MXV61415.1"/>
    </source>
</evidence>
<dbReference type="InterPro" id="IPR036097">
    <property type="entry name" value="HisK_dim/P_sf"/>
</dbReference>
<dbReference type="InterPro" id="IPR004358">
    <property type="entry name" value="Sig_transdc_His_kin-like_C"/>
</dbReference>
<evidence type="ECO:0000256" key="6">
    <source>
        <dbReference type="SAM" id="Coils"/>
    </source>
</evidence>
<keyword evidence="6" id="KW-0175">Coiled coil</keyword>
<evidence type="ECO:0000256" key="4">
    <source>
        <dbReference type="ARBA" id="ARBA00022679"/>
    </source>
</evidence>
<comment type="catalytic activity">
    <reaction evidence="1">
        <text>ATP + protein L-histidine = ADP + protein N-phospho-L-histidine.</text>
        <dbReference type="EC" id="2.7.13.3"/>
    </reaction>
</comment>
<dbReference type="RefSeq" id="WP_160063275.1">
    <property type="nucleotide sequence ID" value="NZ_WUYX01000019.1"/>
</dbReference>
<feature type="transmembrane region" description="Helical" evidence="7">
    <location>
        <begin position="37"/>
        <end position="58"/>
    </location>
</feature>
<dbReference type="SMART" id="SM00387">
    <property type="entry name" value="HATPase_c"/>
    <property type="match status" value="1"/>
</dbReference>
<dbReference type="Gene3D" id="3.30.565.10">
    <property type="entry name" value="Histidine kinase-like ATPase, C-terminal domain"/>
    <property type="match status" value="1"/>
</dbReference>
<keyword evidence="7" id="KW-0812">Transmembrane</keyword>
<protein>
    <recommendedName>
        <fullName evidence="2">histidine kinase</fullName>
        <ecNumber evidence="2">2.7.13.3</ecNumber>
    </recommendedName>
</protein>
<keyword evidence="7" id="KW-1133">Transmembrane helix</keyword>
<keyword evidence="3" id="KW-0597">Phosphoprotein</keyword>
<evidence type="ECO:0000259" key="8">
    <source>
        <dbReference type="PROSITE" id="PS50109"/>
    </source>
</evidence>
<reference evidence="9 10" key="1">
    <citation type="submission" date="2020-01" db="EMBL/GenBank/DDBJ databases">
        <title>Natronorubrum sp. JWXQ-INN 674 isolated from Inner Mongolia Autonomous Region of China.</title>
        <authorList>
            <person name="Xue Q."/>
        </authorList>
    </citation>
    <scope>NUCLEOTIDE SEQUENCE [LARGE SCALE GENOMIC DNA]</scope>
    <source>
        <strain evidence="9 10">JWXQ-INN-674</strain>
    </source>
</reference>
<keyword evidence="10" id="KW-1185">Reference proteome</keyword>
<feature type="coiled-coil region" evidence="6">
    <location>
        <begin position="121"/>
        <end position="179"/>
    </location>
</feature>
<dbReference type="OrthoDB" id="106630at2157"/>
<dbReference type="FunFam" id="3.30.565.10:FF:000006">
    <property type="entry name" value="Sensor histidine kinase WalK"/>
    <property type="match status" value="1"/>
</dbReference>
<comment type="caution">
    <text evidence="9">The sequence shown here is derived from an EMBL/GenBank/DDBJ whole genome shotgun (WGS) entry which is preliminary data.</text>
</comment>
<evidence type="ECO:0000313" key="10">
    <source>
        <dbReference type="Proteomes" id="UP000434101"/>
    </source>
</evidence>
<keyword evidence="4" id="KW-0808">Transferase</keyword>
<dbReference type="PANTHER" id="PTHR43304:SF1">
    <property type="entry name" value="PAC DOMAIN-CONTAINING PROTEIN"/>
    <property type="match status" value="1"/>
</dbReference>
<dbReference type="Proteomes" id="UP000434101">
    <property type="component" value="Unassembled WGS sequence"/>
</dbReference>
<dbReference type="Gene3D" id="1.10.287.130">
    <property type="match status" value="1"/>
</dbReference>
<evidence type="ECO:0000256" key="2">
    <source>
        <dbReference type="ARBA" id="ARBA00012438"/>
    </source>
</evidence>
<feature type="domain" description="Histidine kinase" evidence="8">
    <location>
        <begin position="179"/>
        <end position="392"/>
    </location>
</feature>
<feature type="transmembrane region" description="Helical" evidence="7">
    <location>
        <begin position="100"/>
        <end position="119"/>
    </location>
</feature>
<keyword evidence="7" id="KW-0472">Membrane</keyword>
<sequence>MPHRSRYISVLGVLLLVVATGQSLLKVAGGGPVLEAAIDFTLIGLSGVLLLVVANWLSSTPFDPRLYPRIVLWCLGGVGVMFVFVFLRAVHPGVSTPFSFGTRAIALSIGSVAGLVIGIHEARALTREQELNEQNDELKRTQRALEQRNDELADTRVALEDTVRQLEASNEQLEQFASAASHDLREPLRMVTMYLELLDSRYGDALDDDAEEFIDYAVNGATRMQTMVDELLRYSRVETQGDPFESVDLEAVLEDTLTDLQVRIEETNATITRDALPCVEGDVSQLRQLFQNLVSNAIDYAGNEPPRIHVSAERHDSKWRVSVSDSGIGIEPADQERIFEIFQRLHSVDDHAGSGIGLALCHRIVERHGGEIGVDSVPGDGATFSFTVPPSTELAVSSESGVNS</sequence>
<dbReference type="SUPFAM" id="SSF47384">
    <property type="entry name" value="Homodimeric domain of signal transducing histidine kinase"/>
    <property type="match status" value="1"/>
</dbReference>
<dbReference type="Pfam" id="PF02518">
    <property type="entry name" value="HATPase_c"/>
    <property type="match status" value="1"/>
</dbReference>
<dbReference type="PROSITE" id="PS50109">
    <property type="entry name" value="HIS_KIN"/>
    <property type="match status" value="1"/>
</dbReference>
<dbReference type="GO" id="GO:0000155">
    <property type="term" value="F:phosphorelay sensor kinase activity"/>
    <property type="evidence" value="ECO:0007669"/>
    <property type="project" value="InterPro"/>
</dbReference>
<dbReference type="InterPro" id="IPR005467">
    <property type="entry name" value="His_kinase_dom"/>
</dbReference>
<dbReference type="SMART" id="SM00388">
    <property type="entry name" value="HisKA"/>
    <property type="match status" value="1"/>
</dbReference>
<dbReference type="SUPFAM" id="SSF55874">
    <property type="entry name" value="ATPase domain of HSP90 chaperone/DNA topoisomerase II/histidine kinase"/>
    <property type="match status" value="1"/>
</dbReference>
<dbReference type="PANTHER" id="PTHR43304">
    <property type="entry name" value="PHYTOCHROME-LIKE PROTEIN CPH1"/>
    <property type="match status" value="1"/>
</dbReference>
<dbReference type="Pfam" id="PF00512">
    <property type="entry name" value="HisKA"/>
    <property type="match status" value="1"/>
</dbReference>
<dbReference type="InterPro" id="IPR003661">
    <property type="entry name" value="HisK_dim/P_dom"/>
</dbReference>
<accession>A0A6B0VJY9</accession>
<gene>
    <name evidence="9" type="ORF">GS429_04920</name>
</gene>
<feature type="transmembrane region" description="Helical" evidence="7">
    <location>
        <begin position="70"/>
        <end position="88"/>
    </location>
</feature>
<dbReference type="CDD" id="cd00082">
    <property type="entry name" value="HisKA"/>
    <property type="match status" value="1"/>
</dbReference>
<dbReference type="EC" id="2.7.13.3" evidence="2"/>
<proteinExistence type="predicted"/>
<keyword evidence="5 9" id="KW-0418">Kinase</keyword>
<evidence type="ECO:0000256" key="3">
    <source>
        <dbReference type="ARBA" id="ARBA00022553"/>
    </source>
</evidence>
<dbReference type="InterPro" id="IPR036890">
    <property type="entry name" value="HATPase_C_sf"/>
</dbReference>